<organism evidence="1 2">
    <name type="scientific">Pristionchus pacificus</name>
    <name type="common">Parasitic nematode worm</name>
    <dbReference type="NCBI Taxonomy" id="54126"/>
    <lineage>
        <taxon>Eukaryota</taxon>
        <taxon>Metazoa</taxon>
        <taxon>Ecdysozoa</taxon>
        <taxon>Nematoda</taxon>
        <taxon>Chromadorea</taxon>
        <taxon>Rhabditida</taxon>
        <taxon>Rhabditina</taxon>
        <taxon>Diplogasteromorpha</taxon>
        <taxon>Diplogasteroidea</taxon>
        <taxon>Neodiplogasteridae</taxon>
        <taxon>Pristionchus</taxon>
    </lineage>
</organism>
<dbReference type="Pfam" id="PF00646">
    <property type="entry name" value="F-box"/>
    <property type="match status" value="1"/>
</dbReference>
<dbReference type="EnsemblMetazoa" id="PPA12205.1">
    <property type="protein sequence ID" value="PPA12205.1"/>
    <property type="gene ID" value="WBGene00101759"/>
</dbReference>
<reference evidence="2" key="1">
    <citation type="journal article" date="2008" name="Nat. Genet.">
        <title>The Pristionchus pacificus genome provides a unique perspective on nematode lifestyle and parasitism.</title>
        <authorList>
            <person name="Dieterich C."/>
            <person name="Clifton S.W."/>
            <person name="Schuster L.N."/>
            <person name="Chinwalla A."/>
            <person name="Delehaunty K."/>
            <person name="Dinkelacker I."/>
            <person name="Fulton L."/>
            <person name="Fulton R."/>
            <person name="Godfrey J."/>
            <person name="Minx P."/>
            <person name="Mitreva M."/>
            <person name="Roeseler W."/>
            <person name="Tian H."/>
            <person name="Witte H."/>
            <person name="Yang S.P."/>
            <person name="Wilson R.K."/>
            <person name="Sommer R.J."/>
        </authorList>
    </citation>
    <scope>NUCLEOTIDE SEQUENCE [LARGE SCALE GENOMIC DNA]</scope>
    <source>
        <strain evidence="2">PS312</strain>
    </source>
</reference>
<accession>A0A8R1UAB4</accession>
<dbReference type="PROSITE" id="PS50181">
    <property type="entry name" value="FBOX"/>
    <property type="match status" value="1"/>
</dbReference>
<proteinExistence type="predicted"/>
<dbReference type="InterPro" id="IPR001810">
    <property type="entry name" value="F-box_dom"/>
</dbReference>
<name>A0A2A6CE52_PRIPA</name>
<protein>
    <submittedName>
        <fullName evidence="1">F-box domain-containing protein</fullName>
    </submittedName>
</protein>
<reference evidence="1" key="2">
    <citation type="submission" date="2022-06" db="UniProtKB">
        <authorList>
            <consortium name="EnsemblMetazoa"/>
        </authorList>
    </citation>
    <scope>IDENTIFICATION</scope>
    <source>
        <strain evidence="1">PS312</strain>
    </source>
</reference>
<keyword evidence="2" id="KW-1185">Reference proteome</keyword>
<evidence type="ECO:0000313" key="1">
    <source>
        <dbReference type="EnsemblMetazoa" id="PPA12205.1"/>
    </source>
</evidence>
<dbReference type="InterPro" id="IPR036047">
    <property type="entry name" value="F-box-like_dom_sf"/>
</dbReference>
<evidence type="ECO:0000313" key="2">
    <source>
        <dbReference type="Proteomes" id="UP000005239"/>
    </source>
</evidence>
<dbReference type="AlphaFoldDB" id="A0A2A6CE52"/>
<dbReference type="SUPFAM" id="SSF81383">
    <property type="entry name" value="F-box domain"/>
    <property type="match status" value="1"/>
</dbReference>
<accession>A0A2A6CE52</accession>
<gene>
    <name evidence="1" type="primary">WBGene00101759</name>
</gene>
<dbReference type="Proteomes" id="UP000005239">
    <property type="component" value="Unassembled WGS sequence"/>
</dbReference>
<sequence>MSDCASLQALHLHTLPLPSSLFILFSLLFSYPSFTASLYSFYLPMAESSPAERKTVTIDALPEDLLVGIFDMLCLRDQTRLAACCTRLRSIKQHKVSAKFDAVVVFWCYKALKKARCMIHGPKDEGQFEIDESTQRLFERTRTNTLEITIKSVDDRPHRILSPLFNSLQYSSLEIDFTVSEEHNIPLLQNLMANRDLNEASFAIKWSRAMHEDIERIRDFLVEFPIVKSLDLTWIYWGANSESLSTEVITDVVLLYLVGRSREELIVGEGDCTVGGLMHVYDGMNNTRCRLVRVTVRREIAQEFHQTVDEPDRRVFVFLGKNTSHELIAMQQIVMTKQPEKFENWSYN</sequence>